<dbReference type="PANTHER" id="PTHR28026">
    <property type="entry name" value="DUF962 DOMAIN PROTEIN (AFU_ORTHOLOGUE AFUA_8G05310)"/>
    <property type="match status" value="1"/>
</dbReference>
<feature type="transmembrane region" description="Helical" evidence="1">
    <location>
        <begin position="21"/>
        <end position="39"/>
    </location>
</feature>
<dbReference type="EMBL" id="JBEFLD010000004">
    <property type="protein sequence ID" value="MEQ6290906.1"/>
    <property type="molecule type" value="Genomic_DNA"/>
</dbReference>
<dbReference type="RefSeq" id="WP_349586975.1">
    <property type="nucleotide sequence ID" value="NZ_JBEFLD010000004.1"/>
</dbReference>
<evidence type="ECO:0000256" key="1">
    <source>
        <dbReference type="SAM" id="Phobius"/>
    </source>
</evidence>
<proteinExistence type="predicted"/>
<gene>
    <name evidence="2" type="ORF">ABNW52_09780</name>
</gene>
<dbReference type="Pfam" id="PF06127">
    <property type="entry name" value="Mpo1-like"/>
    <property type="match status" value="1"/>
</dbReference>
<evidence type="ECO:0000313" key="3">
    <source>
        <dbReference type="Proteomes" id="UP001433638"/>
    </source>
</evidence>
<keyword evidence="1" id="KW-0812">Transmembrane</keyword>
<feature type="transmembrane region" description="Helical" evidence="1">
    <location>
        <begin position="45"/>
        <end position="63"/>
    </location>
</feature>
<keyword evidence="1" id="KW-0472">Membrane</keyword>
<sequence length="175" mass="19717">MKTVLQQLVNYARYHRDPRNIRTHFIGIPMIVLAVAGLLARPALAGVSLAHLVVALLVLYYLWLSQRAYWALGLCMALFMLLALWGGLRLAALPQVTWLSWSLGLFVLGWLFQFVGHVYEGRKPAFVDDLVGLVIGPLFVVAEWLFLLGVLGELQRQIDAQAGAVRRREHRPLPH</sequence>
<dbReference type="PANTHER" id="PTHR28026:SF9">
    <property type="entry name" value="2-HYDROXY-PALMITIC ACID DIOXYGENASE MPO1"/>
    <property type="match status" value="1"/>
</dbReference>
<accession>A0ABV1M4C6</accession>
<protein>
    <submittedName>
        <fullName evidence="2">Mpo1-like protein</fullName>
    </submittedName>
</protein>
<comment type="caution">
    <text evidence="2">The sequence shown here is derived from an EMBL/GenBank/DDBJ whole genome shotgun (WGS) entry which is preliminary data.</text>
</comment>
<reference evidence="2" key="1">
    <citation type="submission" date="2024-06" db="EMBL/GenBank/DDBJ databases">
        <title>Genome sequence of Vogesella sp. MAHUQ-64.</title>
        <authorList>
            <person name="Huq M.A."/>
        </authorList>
    </citation>
    <scope>NUCLEOTIDE SEQUENCE</scope>
    <source>
        <strain evidence="2">MAHUQ-64</strain>
    </source>
</reference>
<feature type="transmembrane region" description="Helical" evidence="1">
    <location>
        <begin position="130"/>
        <end position="151"/>
    </location>
</feature>
<keyword evidence="3" id="KW-1185">Reference proteome</keyword>
<organism evidence="2 3">
    <name type="scientific">Vogesella oryzagri</name>
    <dbReference type="NCBI Taxonomy" id="3160864"/>
    <lineage>
        <taxon>Bacteria</taxon>
        <taxon>Pseudomonadati</taxon>
        <taxon>Pseudomonadota</taxon>
        <taxon>Betaproteobacteria</taxon>
        <taxon>Neisseriales</taxon>
        <taxon>Chromobacteriaceae</taxon>
        <taxon>Vogesella</taxon>
    </lineage>
</organism>
<feature type="transmembrane region" description="Helical" evidence="1">
    <location>
        <begin position="98"/>
        <end position="118"/>
    </location>
</feature>
<dbReference type="InterPro" id="IPR009305">
    <property type="entry name" value="Mpo1-like"/>
</dbReference>
<name>A0ABV1M4C6_9NEIS</name>
<evidence type="ECO:0000313" key="2">
    <source>
        <dbReference type="EMBL" id="MEQ6290906.1"/>
    </source>
</evidence>
<dbReference type="Proteomes" id="UP001433638">
    <property type="component" value="Unassembled WGS sequence"/>
</dbReference>
<keyword evidence="1" id="KW-1133">Transmembrane helix</keyword>
<feature type="transmembrane region" description="Helical" evidence="1">
    <location>
        <begin position="70"/>
        <end position="92"/>
    </location>
</feature>